<gene>
    <name evidence="1" type="ORF">NHX12_007592</name>
</gene>
<comment type="caution">
    <text evidence="1">The sequence shown here is derived from an EMBL/GenBank/DDBJ whole genome shotgun (WGS) entry which is preliminary data.</text>
</comment>
<organism evidence="1 2">
    <name type="scientific">Muraenolepis orangiensis</name>
    <name type="common">Patagonian moray cod</name>
    <dbReference type="NCBI Taxonomy" id="630683"/>
    <lineage>
        <taxon>Eukaryota</taxon>
        <taxon>Metazoa</taxon>
        <taxon>Chordata</taxon>
        <taxon>Craniata</taxon>
        <taxon>Vertebrata</taxon>
        <taxon>Euteleostomi</taxon>
        <taxon>Actinopterygii</taxon>
        <taxon>Neopterygii</taxon>
        <taxon>Teleostei</taxon>
        <taxon>Neoteleostei</taxon>
        <taxon>Acanthomorphata</taxon>
        <taxon>Zeiogadaria</taxon>
        <taxon>Gadariae</taxon>
        <taxon>Gadiformes</taxon>
        <taxon>Muraenolepidoidei</taxon>
        <taxon>Muraenolepididae</taxon>
        <taxon>Muraenolepis</taxon>
    </lineage>
</organism>
<accession>A0A9Q0IBQ1</accession>
<name>A0A9Q0IBQ1_9TELE</name>
<keyword evidence="2" id="KW-1185">Reference proteome</keyword>
<dbReference type="AlphaFoldDB" id="A0A9Q0IBQ1"/>
<reference evidence="1" key="1">
    <citation type="submission" date="2022-07" db="EMBL/GenBank/DDBJ databases">
        <title>Chromosome-level genome of Muraenolepis orangiensis.</title>
        <authorList>
            <person name="Kim J."/>
        </authorList>
    </citation>
    <scope>NUCLEOTIDE SEQUENCE</scope>
    <source>
        <strain evidence="1">KU_S4_2022</strain>
        <tissue evidence="1">Muscle</tissue>
    </source>
</reference>
<proteinExistence type="predicted"/>
<protein>
    <submittedName>
        <fullName evidence="1">Uncharacterized protein</fullName>
    </submittedName>
</protein>
<dbReference type="Proteomes" id="UP001148018">
    <property type="component" value="Unassembled WGS sequence"/>
</dbReference>
<evidence type="ECO:0000313" key="1">
    <source>
        <dbReference type="EMBL" id="KAJ3592465.1"/>
    </source>
</evidence>
<sequence length="71" mass="7891">MMLHSGHPVLCAGRGYPVLRAGRGHPTQPLPEFRVTVGLVTAAREDLSEIRLFVYRYFEAEVVRVDPGAVE</sequence>
<evidence type="ECO:0000313" key="2">
    <source>
        <dbReference type="Proteomes" id="UP001148018"/>
    </source>
</evidence>
<dbReference type="EMBL" id="JANIIK010000113">
    <property type="protein sequence ID" value="KAJ3592465.1"/>
    <property type="molecule type" value="Genomic_DNA"/>
</dbReference>